<dbReference type="PROSITE" id="PS51686">
    <property type="entry name" value="SAM_MT_RSMB_NOP"/>
    <property type="match status" value="1"/>
</dbReference>
<proteinExistence type="inferred from homology"/>
<dbReference type="Proteomes" id="UP000765509">
    <property type="component" value="Unassembled WGS sequence"/>
</dbReference>
<dbReference type="Gene3D" id="3.30.70.1170">
    <property type="entry name" value="Sun protein, domain 3"/>
    <property type="match status" value="1"/>
</dbReference>
<keyword evidence="8" id="KW-1185">Reference proteome</keyword>
<dbReference type="GO" id="GO:0003723">
    <property type="term" value="F:RNA binding"/>
    <property type="evidence" value="ECO:0007669"/>
    <property type="project" value="UniProtKB-UniRule"/>
</dbReference>
<evidence type="ECO:0000256" key="1">
    <source>
        <dbReference type="ARBA" id="ARBA00022603"/>
    </source>
</evidence>
<dbReference type="Gene3D" id="3.40.50.150">
    <property type="entry name" value="Vaccinia Virus protein VP39"/>
    <property type="match status" value="1"/>
</dbReference>
<feature type="non-terminal residue" evidence="7">
    <location>
        <position position="1"/>
    </location>
</feature>
<dbReference type="InterPro" id="IPR023267">
    <property type="entry name" value="RCMT"/>
</dbReference>
<gene>
    <name evidence="7" type="ORF">O181_004891</name>
</gene>
<dbReference type="EMBL" id="AVOT02000969">
    <property type="protein sequence ID" value="MBW0465176.1"/>
    <property type="molecule type" value="Genomic_DNA"/>
</dbReference>
<keyword evidence="3 5" id="KW-0949">S-adenosyl-L-methionine</keyword>
<dbReference type="GO" id="GO:0005730">
    <property type="term" value="C:nucleolus"/>
    <property type="evidence" value="ECO:0007669"/>
    <property type="project" value="TreeGrafter"/>
</dbReference>
<dbReference type="SUPFAM" id="SSF53335">
    <property type="entry name" value="S-adenosyl-L-methionine-dependent methyltransferases"/>
    <property type="match status" value="1"/>
</dbReference>
<dbReference type="AlphaFoldDB" id="A0A9Q3GFF8"/>
<dbReference type="InterPro" id="IPR001678">
    <property type="entry name" value="MeTrfase_RsmB-F_NOP2_dom"/>
</dbReference>
<feature type="active site" description="Nucleophile" evidence="5">
    <location>
        <position position="354"/>
    </location>
</feature>
<dbReference type="InterPro" id="IPR049561">
    <property type="entry name" value="NSUN5_7_fdxn-like"/>
</dbReference>
<evidence type="ECO:0000256" key="3">
    <source>
        <dbReference type="ARBA" id="ARBA00022691"/>
    </source>
</evidence>
<feature type="binding site" evidence="5">
    <location>
        <position position="300"/>
    </location>
    <ligand>
        <name>S-adenosyl-L-methionine</name>
        <dbReference type="ChEBI" id="CHEBI:59789"/>
    </ligand>
</feature>
<comment type="caution">
    <text evidence="7">The sequence shown here is derived from an EMBL/GenBank/DDBJ whole genome shotgun (WGS) entry which is preliminary data.</text>
</comment>
<dbReference type="Pfam" id="PF21148">
    <property type="entry name" value="NSUN5_fdxn-like"/>
    <property type="match status" value="1"/>
</dbReference>
<dbReference type="PANTHER" id="PTHR22807">
    <property type="entry name" value="NOP2 YEAST -RELATED NOL1/NOP2/FMU SUN DOMAIN-CONTAINING"/>
    <property type="match status" value="1"/>
</dbReference>
<dbReference type="Pfam" id="PF01189">
    <property type="entry name" value="Methyltr_RsmB-F"/>
    <property type="match status" value="1"/>
</dbReference>
<evidence type="ECO:0000256" key="5">
    <source>
        <dbReference type="PROSITE-ProRule" id="PRU01023"/>
    </source>
</evidence>
<keyword evidence="2 5" id="KW-0808">Transferase</keyword>
<feature type="domain" description="SAM-dependent MTase RsmB/NOP-type" evidence="6">
    <location>
        <begin position="118"/>
        <end position="433"/>
    </location>
</feature>
<protein>
    <recommendedName>
        <fullName evidence="6">SAM-dependent MTase RsmB/NOP-type domain-containing protein</fullName>
    </recommendedName>
</protein>
<dbReference type="PRINTS" id="PR02008">
    <property type="entry name" value="RCMTFAMILY"/>
</dbReference>
<evidence type="ECO:0000313" key="7">
    <source>
        <dbReference type="EMBL" id="MBW0465176.1"/>
    </source>
</evidence>
<organism evidence="7 8">
    <name type="scientific">Austropuccinia psidii MF-1</name>
    <dbReference type="NCBI Taxonomy" id="1389203"/>
    <lineage>
        <taxon>Eukaryota</taxon>
        <taxon>Fungi</taxon>
        <taxon>Dikarya</taxon>
        <taxon>Basidiomycota</taxon>
        <taxon>Pucciniomycotina</taxon>
        <taxon>Pucciniomycetes</taxon>
        <taxon>Pucciniales</taxon>
        <taxon>Sphaerophragmiaceae</taxon>
        <taxon>Austropuccinia</taxon>
    </lineage>
</organism>
<name>A0A9Q3GFF8_9BASI</name>
<feature type="binding site" evidence="5">
    <location>
        <position position="280"/>
    </location>
    <ligand>
        <name>S-adenosyl-L-methionine</name>
        <dbReference type="ChEBI" id="CHEBI:59789"/>
    </ligand>
</feature>
<evidence type="ECO:0000256" key="4">
    <source>
        <dbReference type="ARBA" id="ARBA00022884"/>
    </source>
</evidence>
<feature type="binding site" evidence="5">
    <location>
        <position position="253"/>
    </location>
    <ligand>
        <name>S-adenosyl-L-methionine</name>
        <dbReference type="ChEBI" id="CHEBI:59789"/>
    </ligand>
</feature>
<dbReference type="InterPro" id="IPR029063">
    <property type="entry name" value="SAM-dependent_MTases_sf"/>
</dbReference>
<dbReference type="GO" id="GO:0070475">
    <property type="term" value="P:rRNA base methylation"/>
    <property type="evidence" value="ECO:0007669"/>
    <property type="project" value="TreeGrafter"/>
</dbReference>
<comment type="caution">
    <text evidence="5">Lacks conserved residue(s) required for the propagation of feature annotation.</text>
</comment>
<dbReference type="GO" id="GO:0008173">
    <property type="term" value="F:RNA methyltransferase activity"/>
    <property type="evidence" value="ECO:0007669"/>
    <property type="project" value="InterPro"/>
</dbReference>
<dbReference type="OrthoDB" id="435282at2759"/>
<keyword evidence="4 5" id="KW-0694">RNA-binding</keyword>
<sequence length="488" mass="54615">IIELILQKVDILKLESKIFRAFKSNQPQSSFGVNSSNFYPQPDTLIKVLVHDQLFSSRGISLAKVHKIRQAIERHAIALRAELSRLMAHHGVSQASQLLIGASTSKAMCPNQVQSSEAEAMSNTMAVRWMRINLNKWSCKEAIRWLGDTGWTQVDLKILLTAPTLTKQIFAMDDHISCLIAFPPTIALATLEPYLDGRLIAQDKASCIPAQLLLGDVGFDEGVQVIDATAAPGNKTTMLSAMVGKNGKVWAFERDPERFVTLQEMVSKAGCTNVECVLGDFLSIKHSDQRFKNVSYIMVDPSCSGSGISNRLDHLTASNSRDDRRILALSRFQTTIVSHALRFPSVIQVAYSTCSIWREENEEVVFRILKKPEMIERGWVLKDVQLTFAEGKSWNRTGQAKSEEEKLLTDQMIRFDPELDHTIGFFAAVFKRNSAALFTKLEICSTKGPQLMTTNPSTTGRLKYFEATLTEKQQCWKGIKPGKLLYLP</sequence>
<comment type="similarity">
    <text evidence="5">Belongs to the class I-like SAM-binding methyltransferase superfamily. RsmB/NOP family.</text>
</comment>
<dbReference type="PANTHER" id="PTHR22807:SF4">
    <property type="entry name" value="28S RRNA (CYTOSINE-C(5))-METHYLTRANSFERASE"/>
    <property type="match status" value="1"/>
</dbReference>
<keyword evidence="1 5" id="KW-0489">Methyltransferase</keyword>
<evidence type="ECO:0000313" key="8">
    <source>
        <dbReference type="Proteomes" id="UP000765509"/>
    </source>
</evidence>
<evidence type="ECO:0000256" key="2">
    <source>
        <dbReference type="ARBA" id="ARBA00022679"/>
    </source>
</evidence>
<dbReference type="InterPro" id="IPR049560">
    <property type="entry name" value="MeTrfase_RsmB-F_NOP2_cat"/>
</dbReference>
<reference evidence="7" key="1">
    <citation type="submission" date="2021-03" db="EMBL/GenBank/DDBJ databases">
        <title>Draft genome sequence of rust myrtle Austropuccinia psidii MF-1, a brazilian biotype.</title>
        <authorList>
            <person name="Quecine M.C."/>
            <person name="Pachon D.M.R."/>
            <person name="Bonatelli M.L."/>
            <person name="Correr F.H."/>
            <person name="Franceschini L.M."/>
            <person name="Leite T.F."/>
            <person name="Margarido G.R.A."/>
            <person name="Almeida C.A."/>
            <person name="Ferrarezi J.A."/>
            <person name="Labate C.A."/>
        </authorList>
    </citation>
    <scope>NUCLEOTIDE SEQUENCE</scope>
    <source>
        <strain evidence="7">MF-1</strain>
    </source>
</reference>
<accession>A0A9Q3GFF8</accession>
<evidence type="ECO:0000259" key="6">
    <source>
        <dbReference type="PROSITE" id="PS51686"/>
    </source>
</evidence>